<comment type="similarity">
    <text evidence="2 7">Belongs to the MIP/aquaporin (TC 1.A.8) family.</text>
</comment>
<dbReference type="EMBL" id="PSZP01000022">
    <property type="protein sequence ID" value="TCG10774.1"/>
    <property type="molecule type" value="Genomic_DNA"/>
</dbReference>
<dbReference type="InterPro" id="IPR050363">
    <property type="entry name" value="MIP/Aquaporin"/>
</dbReference>
<dbReference type="GO" id="GO:0015254">
    <property type="term" value="F:glycerol channel activity"/>
    <property type="evidence" value="ECO:0007669"/>
    <property type="project" value="TreeGrafter"/>
</dbReference>
<evidence type="ECO:0000256" key="4">
    <source>
        <dbReference type="ARBA" id="ARBA00022692"/>
    </source>
</evidence>
<comment type="caution">
    <text evidence="9">The sequence shown here is derived from an EMBL/GenBank/DDBJ whole genome shotgun (WGS) entry which is preliminary data.</text>
</comment>
<keyword evidence="3 7" id="KW-0813">Transport</keyword>
<dbReference type="Gene3D" id="1.20.1080.10">
    <property type="entry name" value="Glycerol uptake facilitator protein"/>
    <property type="match status" value="1"/>
</dbReference>
<dbReference type="OrthoDB" id="9807293at2"/>
<comment type="subcellular location">
    <subcellularLocation>
        <location evidence="1">Membrane</location>
        <topology evidence="1">Multi-pass membrane protein</topology>
    </subcellularLocation>
</comment>
<dbReference type="InterPro" id="IPR023271">
    <property type="entry name" value="Aquaporin-like"/>
</dbReference>
<protein>
    <submittedName>
        <fullName evidence="9">Aquaporin family protein</fullName>
    </submittedName>
</protein>
<dbReference type="Proteomes" id="UP000291072">
    <property type="component" value="Unassembled WGS sequence"/>
</dbReference>
<proteinExistence type="inferred from homology"/>
<evidence type="ECO:0000313" key="10">
    <source>
        <dbReference type="Proteomes" id="UP000291072"/>
    </source>
</evidence>
<gene>
    <name evidence="9" type="ORF">C4B25_03055</name>
</gene>
<dbReference type="InterPro" id="IPR022357">
    <property type="entry name" value="MIP_CS"/>
</dbReference>
<feature type="transmembrane region" description="Helical" evidence="8">
    <location>
        <begin position="86"/>
        <end position="108"/>
    </location>
</feature>
<evidence type="ECO:0000256" key="8">
    <source>
        <dbReference type="SAM" id="Phobius"/>
    </source>
</evidence>
<dbReference type="AlphaFoldDB" id="A0A4R0XJZ6"/>
<feature type="transmembrane region" description="Helical" evidence="8">
    <location>
        <begin position="169"/>
        <end position="196"/>
    </location>
</feature>
<dbReference type="PANTHER" id="PTHR43829:SF9">
    <property type="entry name" value="AQUAPORIN-9"/>
    <property type="match status" value="1"/>
</dbReference>
<evidence type="ECO:0000256" key="5">
    <source>
        <dbReference type="ARBA" id="ARBA00022989"/>
    </source>
</evidence>
<feature type="transmembrane region" description="Helical" evidence="8">
    <location>
        <begin position="41"/>
        <end position="66"/>
    </location>
</feature>
<accession>A0A4R0XJZ6</accession>
<dbReference type="InterPro" id="IPR000425">
    <property type="entry name" value="MIP"/>
</dbReference>
<reference evidence="9 10" key="1">
    <citation type="submission" date="2018-02" db="EMBL/GenBank/DDBJ databases">
        <title>Mycoplasma marinum and Mycoplasma todarodis sp. nov., moderately halophilic and psychrotolerant mycoplasmas isolated from cephalopods.</title>
        <authorList>
            <person name="Viver T."/>
        </authorList>
    </citation>
    <scope>NUCLEOTIDE SEQUENCE [LARGE SCALE GENOMIC DNA]</scope>
    <source>
        <strain evidence="9 10">5H</strain>
    </source>
</reference>
<dbReference type="PROSITE" id="PS00221">
    <property type="entry name" value="MIP"/>
    <property type="match status" value="1"/>
</dbReference>
<feature type="transmembrane region" description="Helical" evidence="8">
    <location>
        <begin position="6"/>
        <end position="29"/>
    </location>
</feature>
<keyword evidence="5 8" id="KW-1133">Transmembrane helix</keyword>
<dbReference type="GO" id="GO:0005886">
    <property type="term" value="C:plasma membrane"/>
    <property type="evidence" value="ECO:0007669"/>
    <property type="project" value="TreeGrafter"/>
</dbReference>
<dbReference type="Pfam" id="PF00230">
    <property type="entry name" value="MIP"/>
    <property type="match status" value="1"/>
</dbReference>
<keyword evidence="10" id="KW-1185">Reference proteome</keyword>
<keyword evidence="6 8" id="KW-0472">Membrane</keyword>
<evidence type="ECO:0000256" key="3">
    <source>
        <dbReference type="ARBA" id="ARBA00022448"/>
    </source>
</evidence>
<evidence type="ECO:0000256" key="6">
    <source>
        <dbReference type="ARBA" id="ARBA00023136"/>
    </source>
</evidence>
<organism evidence="9 10">
    <name type="scientific">Mycoplasma todarodis</name>
    <dbReference type="NCBI Taxonomy" id="1937191"/>
    <lineage>
        <taxon>Bacteria</taxon>
        <taxon>Bacillati</taxon>
        <taxon>Mycoplasmatota</taxon>
        <taxon>Mollicutes</taxon>
        <taxon>Mycoplasmataceae</taxon>
        <taxon>Mycoplasma</taxon>
    </lineage>
</organism>
<dbReference type="RefSeq" id="WP_131613580.1">
    <property type="nucleotide sequence ID" value="NZ_PSZP01000022.1"/>
</dbReference>
<name>A0A4R0XJZ6_9MOLU</name>
<evidence type="ECO:0000256" key="7">
    <source>
        <dbReference type="RuleBase" id="RU000477"/>
    </source>
</evidence>
<dbReference type="SUPFAM" id="SSF81338">
    <property type="entry name" value="Aquaporin-like"/>
    <property type="match status" value="1"/>
</dbReference>
<evidence type="ECO:0000256" key="2">
    <source>
        <dbReference type="ARBA" id="ARBA00006175"/>
    </source>
</evidence>
<evidence type="ECO:0000256" key="1">
    <source>
        <dbReference type="ARBA" id="ARBA00004141"/>
    </source>
</evidence>
<keyword evidence="4 7" id="KW-0812">Transmembrane</keyword>
<feature type="transmembrane region" description="Helical" evidence="8">
    <location>
        <begin position="142"/>
        <end position="163"/>
    </location>
</feature>
<sequence>MTWQMFVGEMIGTAILLLIGNGVVANVLYKKTGGSKGGAFMIAFGWGIAVLAGVMVAQAIGAPAQLNPAVTMGMAVQGALGTGSSAVAQFFGLIGGQIVGAIIGQLMVTAMYWKHSIEEDAETIRWTHCTDTTQPKSYLSSLFAEFSGTLVLVGTVLVIFVVGKQHGTVSPYIGGLLVALVVTGIGVSHGVTGWAINPVRDLVPRIMYQFTPYKNKTNANWKYAWVPVLGPLMAGALAGAFARLA</sequence>
<evidence type="ECO:0000313" key="9">
    <source>
        <dbReference type="EMBL" id="TCG10774.1"/>
    </source>
</evidence>
<feature type="transmembrane region" description="Helical" evidence="8">
    <location>
        <begin position="223"/>
        <end position="242"/>
    </location>
</feature>
<dbReference type="PRINTS" id="PR00783">
    <property type="entry name" value="MINTRINSICP"/>
</dbReference>
<dbReference type="PANTHER" id="PTHR43829">
    <property type="entry name" value="AQUAPORIN OR AQUAGLYCEROPORIN RELATED"/>
    <property type="match status" value="1"/>
</dbReference>